<dbReference type="InterPro" id="IPR053512">
    <property type="entry name" value="Magnetosome_regulatory"/>
</dbReference>
<evidence type="ECO:0000256" key="1">
    <source>
        <dbReference type="SAM" id="Phobius"/>
    </source>
</evidence>
<protein>
    <submittedName>
        <fullName evidence="2">Magnetosome protein MamD hemagglutinin motif-containing</fullName>
    </submittedName>
</protein>
<accession>A0A0C2UVB2</accession>
<dbReference type="Proteomes" id="UP000031971">
    <property type="component" value="Unassembled WGS sequence"/>
</dbReference>
<keyword evidence="3" id="KW-1185">Reference proteome</keyword>
<proteinExistence type="predicted"/>
<evidence type="ECO:0000313" key="3">
    <source>
        <dbReference type="Proteomes" id="UP000031971"/>
    </source>
</evidence>
<organism evidence="2 3">
    <name type="scientific">Paramagnetospirillum magnetotacticum MS-1</name>
    <dbReference type="NCBI Taxonomy" id="272627"/>
    <lineage>
        <taxon>Bacteria</taxon>
        <taxon>Pseudomonadati</taxon>
        <taxon>Pseudomonadota</taxon>
        <taxon>Alphaproteobacteria</taxon>
        <taxon>Rhodospirillales</taxon>
        <taxon>Magnetospirillaceae</taxon>
        <taxon>Paramagnetospirillum</taxon>
    </lineage>
</organism>
<comment type="caution">
    <text evidence="2">The sequence shown here is derived from an EMBL/GenBank/DDBJ whole genome shotgun (WGS) entry which is preliminary data.</text>
</comment>
<keyword evidence="1" id="KW-0812">Transmembrane</keyword>
<sequence length="338" mass="32986">MLDQMIMAKVEGTTQAALLSSMTGNSYTVGQVTATGNGMGHWLFLNPAGATAGKGAVALKLEGARQVAQLSGMVGKTVTIGKAPLVADGVSKWLVLCPKAGIAAKGAAVAAGAAGAGGLTAAATQGGGNGMIMMKLEGARQAGQVQMMTGKTFMVAKTTAAGNGAANWLFLQPVGETAATMKDLVVLKVQHGAGQMPWLVGKTFAIGESPMMAGTTSKFLVLNPVTGVAAKGAAGTAIAAKGAMQTVALQTAGKTAVAGSVAKGAAAGAATKGAAAVGTLWTGTGMSLGLGLGLGAAGPVILGGVIAAAGYGIYRYRKARTTSTTSEVDDAISDAVMA</sequence>
<reference evidence="2 3" key="1">
    <citation type="submission" date="2015-01" db="EMBL/GenBank/DDBJ databases">
        <title>Genome Sequence of Magnetospirillum magnetotacticum Strain MS-1.</title>
        <authorList>
            <person name="Marinov G.K."/>
            <person name="Smalley M.D."/>
            <person name="DeSalvo G."/>
        </authorList>
    </citation>
    <scope>NUCLEOTIDE SEQUENCE [LARGE SCALE GENOMIC DNA]</scope>
    <source>
        <strain evidence="2 3">MS-1</strain>
    </source>
</reference>
<dbReference type="EMBL" id="JXSL01000035">
    <property type="protein sequence ID" value="KIL96766.1"/>
    <property type="molecule type" value="Genomic_DNA"/>
</dbReference>
<keyword evidence="1" id="KW-0472">Membrane</keyword>
<dbReference type="NCBIfam" id="NF040916">
    <property type="entry name" value="MamD"/>
    <property type="match status" value="1"/>
</dbReference>
<dbReference type="AlphaFoldDB" id="A0A0C2UVB2"/>
<evidence type="ECO:0000313" key="2">
    <source>
        <dbReference type="EMBL" id="KIL96766.1"/>
    </source>
</evidence>
<gene>
    <name evidence="2" type="ORF">CCC_01632</name>
</gene>
<dbReference type="RefSeq" id="WP_041042997.1">
    <property type="nucleotide sequence ID" value="NZ_JXSL01000035.1"/>
</dbReference>
<dbReference type="OrthoDB" id="7341087at2"/>
<feature type="transmembrane region" description="Helical" evidence="1">
    <location>
        <begin position="288"/>
        <end position="314"/>
    </location>
</feature>
<name>A0A0C2UVB2_PARME</name>
<keyword evidence="1" id="KW-1133">Transmembrane helix</keyword>